<proteinExistence type="predicted"/>
<dbReference type="Proteomes" id="UP000377595">
    <property type="component" value="Unassembled WGS sequence"/>
</dbReference>
<name>A0A5M3XZY0_9ACTN</name>
<protein>
    <recommendedName>
        <fullName evidence="3">Transposase</fullName>
    </recommendedName>
</protein>
<gene>
    <name evidence="1" type="ORF">Aple_083980</name>
</gene>
<dbReference type="AlphaFoldDB" id="A0A5M3XZY0"/>
<evidence type="ECO:0000313" key="1">
    <source>
        <dbReference type="EMBL" id="GES25499.1"/>
    </source>
</evidence>
<accession>A0A5M3XZY0</accession>
<comment type="caution">
    <text evidence="1">The sequence shown here is derived from an EMBL/GenBank/DDBJ whole genome shotgun (WGS) entry which is preliminary data.</text>
</comment>
<evidence type="ECO:0008006" key="3">
    <source>
        <dbReference type="Google" id="ProtNLM"/>
    </source>
</evidence>
<dbReference type="EMBL" id="BLAF01000069">
    <property type="protein sequence ID" value="GES25499.1"/>
    <property type="molecule type" value="Genomic_DNA"/>
</dbReference>
<keyword evidence="2" id="KW-1185">Reference proteome</keyword>
<organism evidence="1 2">
    <name type="scientific">Acrocarpospora pleiomorpha</name>
    <dbReference type="NCBI Taxonomy" id="90975"/>
    <lineage>
        <taxon>Bacteria</taxon>
        <taxon>Bacillati</taxon>
        <taxon>Actinomycetota</taxon>
        <taxon>Actinomycetes</taxon>
        <taxon>Streptosporangiales</taxon>
        <taxon>Streptosporangiaceae</taxon>
        <taxon>Acrocarpospora</taxon>
    </lineage>
</organism>
<sequence>MPVSMGLRVVDLGFDPGFVAGRVSMMDSRGKKRRPRRSFTPEFKSKIVGLAAEHMAGGARAKAQEQITE</sequence>
<evidence type="ECO:0000313" key="2">
    <source>
        <dbReference type="Proteomes" id="UP000377595"/>
    </source>
</evidence>
<reference evidence="1 2" key="1">
    <citation type="submission" date="2019-10" db="EMBL/GenBank/DDBJ databases">
        <title>Whole genome shotgun sequence of Acrocarpospora pleiomorpha NBRC 16267.</title>
        <authorList>
            <person name="Ichikawa N."/>
            <person name="Kimura A."/>
            <person name="Kitahashi Y."/>
            <person name="Komaki H."/>
            <person name="Oguchi A."/>
        </authorList>
    </citation>
    <scope>NUCLEOTIDE SEQUENCE [LARGE SCALE GENOMIC DNA]</scope>
    <source>
        <strain evidence="1 2">NBRC 16267</strain>
    </source>
</reference>